<dbReference type="GO" id="GO:0006310">
    <property type="term" value="P:DNA recombination"/>
    <property type="evidence" value="ECO:0007669"/>
    <property type="project" value="InterPro"/>
</dbReference>
<dbReference type="GO" id="GO:0008409">
    <property type="term" value="F:5'-3' exonuclease activity"/>
    <property type="evidence" value="ECO:0007669"/>
    <property type="project" value="InterPro"/>
</dbReference>
<feature type="domain" description="RecJ OB" evidence="9">
    <location>
        <begin position="467"/>
        <end position="576"/>
    </location>
</feature>
<dbReference type="Pfam" id="PF02272">
    <property type="entry name" value="DHHA1"/>
    <property type="match status" value="1"/>
</dbReference>
<dbReference type="GO" id="GO:0006281">
    <property type="term" value="P:DNA repair"/>
    <property type="evidence" value="ECO:0007669"/>
    <property type="project" value="InterPro"/>
</dbReference>
<name>A0A1V2EW26_9SPHN</name>
<dbReference type="GO" id="GO:0003676">
    <property type="term" value="F:nucleic acid binding"/>
    <property type="evidence" value="ECO:0007669"/>
    <property type="project" value="InterPro"/>
</dbReference>
<dbReference type="InterPro" id="IPR003156">
    <property type="entry name" value="DHHA1_dom"/>
</dbReference>
<dbReference type="Pfam" id="PF01368">
    <property type="entry name" value="DHH"/>
    <property type="match status" value="1"/>
</dbReference>
<accession>A0A1V2EW26</accession>
<comment type="similarity">
    <text evidence="1">Belongs to the RecJ family.</text>
</comment>
<dbReference type="Proteomes" id="UP000188729">
    <property type="component" value="Unassembled WGS sequence"/>
</dbReference>
<feature type="domain" description="DHHA1" evidence="8">
    <location>
        <begin position="357"/>
        <end position="452"/>
    </location>
</feature>
<dbReference type="Gene3D" id="3.10.310.30">
    <property type="match status" value="1"/>
</dbReference>
<reference evidence="10 11" key="1">
    <citation type="submission" date="2016-11" db="EMBL/GenBank/DDBJ databases">
        <title>Genome sequence of Sphingomonas jeddahensis G39.</title>
        <authorList>
            <person name="Poehlein A."/>
            <person name="Wuebbeler J.H."/>
            <person name="Steinbuechel A."/>
            <person name="Daniel R."/>
        </authorList>
    </citation>
    <scope>NUCLEOTIDE SEQUENCE [LARGE SCALE GENOMIC DNA]</scope>
    <source>
        <strain evidence="10 11">G39</strain>
    </source>
</reference>
<dbReference type="PANTHER" id="PTHR30255:SF2">
    <property type="entry name" value="SINGLE-STRANDED-DNA-SPECIFIC EXONUCLEASE RECJ"/>
    <property type="match status" value="1"/>
</dbReference>
<dbReference type="InterPro" id="IPR038763">
    <property type="entry name" value="DHH_sf"/>
</dbReference>
<keyword evidence="11" id="KW-1185">Reference proteome</keyword>
<gene>
    <name evidence="10" type="primary">recJ</name>
    <name evidence="10" type="ORF">SPHI_15850</name>
</gene>
<evidence type="ECO:0000256" key="4">
    <source>
        <dbReference type="ARBA" id="ARBA00022801"/>
    </source>
</evidence>
<evidence type="ECO:0000259" key="9">
    <source>
        <dbReference type="Pfam" id="PF17768"/>
    </source>
</evidence>
<sequence length="581" mass="60744">MMHVLGVERSILGQPWRWRATASDNLSLDDLVTQLLLARGCPREALDDHRTPSIRAFMPDPSIFRDMDAAAERLADAVQGAEQIAVFGDYDVDGATSAAVMILLLRQLGVEARVYIPDRVTEGYGPTAAAMTRLAHEGASLIVTVDCGAQAFDALAAARAAPVDVIVVDHHQCASELPLAHAVVNPNRLDEVEGAAHGHLAAVGVAFLLGAALLRVLRRRGYFALRQEPRLLDLLDLVALGTVADVAQLRGLNRAFVAQGLKVMAGRRNIGLAALIEASRLTRAPTATDLGFALGPRINAGGRVGRADLGVRLLTTRDPAEARAIAAELDQLNEERRAIEAAVQAEAETMYAAGRSVTVVAGRGWHPGVIGIVAGRLKEKLGQPAIVIAVDEHGVGKGSGRSITGVDLGQAVLAAKEAGLLVAGGGHAMAAGLTIEADKVPTFADFLEELLASRVAAAVADRALLVDSVHAAGGVTPDLVTAMESGGPYGVGWPSPRVAIGPVRPVRVDVVGNGHVRAIVAGDDGRSLKAMAFRAADTPLGVALLGAASHRKLWLAGRAKIDDWAQRPAAELHIDDAAWAD</sequence>
<dbReference type="Gene3D" id="3.90.1640.30">
    <property type="match status" value="1"/>
</dbReference>
<dbReference type="InterPro" id="IPR041122">
    <property type="entry name" value="RecJ_OB"/>
</dbReference>
<protein>
    <recommendedName>
        <fullName evidence="2">Single-stranded-DNA-specific exonuclease RecJ</fullName>
    </recommendedName>
</protein>
<dbReference type="NCBIfam" id="TIGR00644">
    <property type="entry name" value="recJ"/>
    <property type="match status" value="1"/>
</dbReference>
<dbReference type="STRING" id="1915074.SPHI_15850"/>
<organism evidence="10 11">
    <name type="scientific">Sphingomonas jeddahensis</name>
    <dbReference type="NCBI Taxonomy" id="1915074"/>
    <lineage>
        <taxon>Bacteria</taxon>
        <taxon>Pseudomonadati</taxon>
        <taxon>Pseudomonadota</taxon>
        <taxon>Alphaproteobacteria</taxon>
        <taxon>Sphingomonadales</taxon>
        <taxon>Sphingomonadaceae</taxon>
        <taxon>Sphingomonas</taxon>
    </lineage>
</organism>
<dbReference type="OrthoDB" id="9809852at2"/>
<feature type="coiled-coil region" evidence="6">
    <location>
        <begin position="322"/>
        <end position="349"/>
    </location>
</feature>
<evidence type="ECO:0000313" key="11">
    <source>
        <dbReference type="Proteomes" id="UP000188729"/>
    </source>
</evidence>
<evidence type="ECO:0000256" key="3">
    <source>
        <dbReference type="ARBA" id="ARBA00022722"/>
    </source>
</evidence>
<keyword evidence="6" id="KW-0175">Coiled coil</keyword>
<evidence type="ECO:0000256" key="5">
    <source>
        <dbReference type="ARBA" id="ARBA00022839"/>
    </source>
</evidence>
<dbReference type="Pfam" id="PF17768">
    <property type="entry name" value="RecJ_OB"/>
    <property type="match status" value="1"/>
</dbReference>
<dbReference type="InterPro" id="IPR001667">
    <property type="entry name" value="DDH_dom"/>
</dbReference>
<dbReference type="EMBL" id="MPSB01000005">
    <property type="protein sequence ID" value="ONF96354.1"/>
    <property type="molecule type" value="Genomic_DNA"/>
</dbReference>
<evidence type="ECO:0000259" key="7">
    <source>
        <dbReference type="Pfam" id="PF01368"/>
    </source>
</evidence>
<evidence type="ECO:0000256" key="1">
    <source>
        <dbReference type="ARBA" id="ARBA00005915"/>
    </source>
</evidence>
<dbReference type="RefSeq" id="WP_076744332.1">
    <property type="nucleotide sequence ID" value="NZ_MPSB01000005.1"/>
</dbReference>
<evidence type="ECO:0000313" key="10">
    <source>
        <dbReference type="EMBL" id="ONF96354.1"/>
    </source>
</evidence>
<feature type="domain" description="DDH" evidence="7">
    <location>
        <begin position="83"/>
        <end position="242"/>
    </location>
</feature>
<keyword evidence="5 10" id="KW-0269">Exonuclease</keyword>
<comment type="caution">
    <text evidence="10">The sequence shown here is derived from an EMBL/GenBank/DDBJ whole genome shotgun (WGS) entry which is preliminary data.</text>
</comment>
<dbReference type="AlphaFoldDB" id="A0A1V2EW26"/>
<evidence type="ECO:0000256" key="2">
    <source>
        <dbReference type="ARBA" id="ARBA00019841"/>
    </source>
</evidence>
<proteinExistence type="inferred from homology"/>
<evidence type="ECO:0000256" key="6">
    <source>
        <dbReference type="SAM" id="Coils"/>
    </source>
</evidence>
<dbReference type="InterPro" id="IPR051673">
    <property type="entry name" value="SSDNA_exonuclease_RecJ"/>
</dbReference>
<evidence type="ECO:0000259" key="8">
    <source>
        <dbReference type="Pfam" id="PF02272"/>
    </source>
</evidence>
<dbReference type="InterPro" id="IPR004610">
    <property type="entry name" value="RecJ"/>
</dbReference>
<keyword evidence="3" id="KW-0540">Nuclease</keyword>
<dbReference type="SUPFAM" id="SSF64182">
    <property type="entry name" value="DHH phosphoesterases"/>
    <property type="match status" value="1"/>
</dbReference>
<dbReference type="PANTHER" id="PTHR30255">
    <property type="entry name" value="SINGLE-STRANDED-DNA-SPECIFIC EXONUCLEASE RECJ"/>
    <property type="match status" value="1"/>
</dbReference>
<keyword evidence="4 10" id="KW-0378">Hydrolase</keyword>